<sequence length="384" mass="41094">MLKSKTRALVCGLGIAPVVFAIASATGAFEHKTRDPVPTERVVLGSVEETVLVNGVLEPLRMVDVGAEGSGQLKALHVKLGQTIKAGDLIAEIDAPKRQYELLTAQANLATANASRKAAGIRLKAAEVVFRRKKTLSANKAVSTAELEKAQADVFEEEARVEELEAQIAEKTIVVQQARAALDNTKVSAPMDGVVVDVVTKEGEMLNRDRAPTIVVLAQLDVMQVKLKISEIDIARVKPGQNVRFTIPGTRATRSGALEQIAPAPPGIASSTGSNTDTETRAQPIYYNGFFATPNPEGRLRPMMTTTVTVILGHAQNVPLVAWSALTENDAQGRYRVQVRTPTGELSERLVTIGLTDKIKTQVLDGLSVGDEVVIPADQVAVMK</sequence>
<name>A0AAU8CS86_9HYPH</name>
<comment type="subcellular location">
    <subcellularLocation>
        <location evidence="1">Cell envelope</location>
    </subcellularLocation>
</comment>
<dbReference type="Gene3D" id="2.40.30.170">
    <property type="match status" value="1"/>
</dbReference>
<feature type="chain" id="PRO_5043470751" evidence="6">
    <location>
        <begin position="22"/>
        <end position="384"/>
    </location>
</feature>
<evidence type="ECO:0000256" key="3">
    <source>
        <dbReference type="ARBA" id="ARBA00022448"/>
    </source>
</evidence>
<dbReference type="Pfam" id="PF25917">
    <property type="entry name" value="BSH_RND"/>
    <property type="match status" value="1"/>
</dbReference>
<dbReference type="GO" id="GO:0019898">
    <property type="term" value="C:extrinsic component of membrane"/>
    <property type="evidence" value="ECO:0007669"/>
    <property type="project" value="InterPro"/>
</dbReference>
<dbReference type="InterPro" id="IPR030190">
    <property type="entry name" value="MacA_alpha-hairpin_sf"/>
</dbReference>
<evidence type="ECO:0000313" key="9">
    <source>
        <dbReference type="EMBL" id="XCG49702.1"/>
    </source>
</evidence>
<feature type="coiled-coil region" evidence="5">
    <location>
        <begin position="147"/>
        <end position="181"/>
    </location>
</feature>
<evidence type="ECO:0000256" key="5">
    <source>
        <dbReference type="SAM" id="Coils"/>
    </source>
</evidence>
<dbReference type="GO" id="GO:1990281">
    <property type="term" value="C:efflux pump complex"/>
    <property type="evidence" value="ECO:0007669"/>
    <property type="project" value="TreeGrafter"/>
</dbReference>
<organism evidence="9">
    <name type="scientific">Mesorhizobium sp. WSM2240</name>
    <dbReference type="NCBI Taxonomy" id="3228851"/>
    <lineage>
        <taxon>Bacteria</taxon>
        <taxon>Pseudomonadati</taxon>
        <taxon>Pseudomonadota</taxon>
        <taxon>Alphaproteobacteria</taxon>
        <taxon>Hyphomicrobiales</taxon>
        <taxon>Phyllobacteriaceae</taxon>
        <taxon>Mesorhizobium</taxon>
    </lineage>
</organism>
<feature type="signal peptide" evidence="6">
    <location>
        <begin position="1"/>
        <end position="21"/>
    </location>
</feature>
<keyword evidence="3" id="KW-0813">Transport</keyword>
<keyword evidence="6" id="KW-0732">Signal</keyword>
<gene>
    <name evidence="9" type="ORF">ABVK50_03700</name>
</gene>
<reference evidence="9" key="1">
    <citation type="submission" date="2024-06" db="EMBL/GenBank/DDBJ databases">
        <title>Mesorhizobium karijinii sp. nov., a symbiont of the iconic Swainsona formosa from arid Australia.</title>
        <authorList>
            <person name="Hill Y.J."/>
            <person name="Watkin E.L.J."/>
            <person name="O'Hara G.W."/>
            <person name="Terpolilli J."/>
            <person name="Tye M.L."/>
            <person name="Kohlmeier M.G."/>
        </authorList>
    </citation>
    <scope>NUCLEOTIDE SEQUENCE</scope>
    <source>
        <strain evidence="9">WSM2240</strain>
    </source>
</reference>
<dbReference type="Pfam" id="PF25967">
    <property type="entry name" value="RND-MFP_C"/>
    <property type="match status" value="1"/>
</dbReference>
<dbReference type="EMBL" id="CP159253">
    <property type="protein sequence ID" value="XCG49702.1"/>
    <property type="molecule type" value="Genomic_DNA"/>
</dbReference>
<dbReference type="RefSeq" id="WP_353642768.1">
    <property type="nucleotide sequence ID" value="NZ_CP159253.1"/>
</dbReference>
<dbReference type="AlphaFoldDB" id="A0AAU8CS86"/>
<dbReference type="Gene3D" id="6.10.140.1990">
    <property type="match status" value="1"/>
</dbReference>
<dbReference type="InterPro" id="IPR058625">
    <property type="entry name" value="MdtA-like_BSH"/>
</dbReference>
<protein>
    <submittedName>
        <fullName evidence="9">Efflux RND transporter periplasmic adaptor subunit</fullName>
    </submittedName>
</protein>
<dbReference type="PANTHER" id="PTHR30469:SF33">
    <property type="entry name" value="SLR1207 PROTEIN"/>
    <property type="match status" value="1"/>
</dbReference>
<dbReference type="Gene3D" id="2.40.50.100">
    <property type="match status" value="1"/>
</dbReference>
<evidence type="ECO:0000259" key="8">
    <source>
        <dbReference type="Pfam" id="PF25967"/>
    </source>
</evidence>
<proteinExistence type="inferred from homology"/>
<feature type="domain" description="Multidrug resistance protein MdtA-like barrel-sandwich hybrid" evidence="7">
    <location>
        <begin position="61"/>
        <end position="216"/>
    </location>
</feature>
<dbReference type="GO" id="GO:1990195">
    <property type="term" value="C:macrolide transmembrane transporter complex"/>
    <property type="evidence" value="ECO:0007669"/>
    <property type="project" value="InterPro"/>
</dbReference>
<dbReference type="GO" id="GO:0030313">
    <property type="term" value="C:cell envelope"/>
    <property type="evidence" value="ECO:0007669"/>
    <property type="project" value="UniProtKB-SubCell"/>
</dbReference>
<feature type="domain" description="Multidrug resistance protein MdtA-like C-terminal permuted SH3" evidence="8">
    <location>
        <begin position="323"/>
        <end position="375"/>
    </location>
</feature>
<dbReference type="InterPro" id="IPR006143">
    <property type="entry name" value="RND_pump_MFP"/>
</dbReference>
<dbReference type="PANTHER" id="PTHR30469">
    <property type="entry name" value="MULTIDRUG RESISTANCE PROTEIN MDTA"/>
    <property type="match status" value="1"/>
</dbReference>
<evidence type="ECO:0000256" key="1">
    <source>
        <dbReference type="ARBA" id="ARBA00004196"/>
    </source>
</evidence>
<dbReference type="SUPFAM" id="SSF111369">
    <property type="entry name" value="HlyD-like secretion proteins"/>
    <property type="match status" value="1"/>
</dbReference>
<evidence type="ECO:0000259" key="7">
    <source>
        <dbReference type="Pfam" id="PF25917"/>
    </source>
</evidence>
<accession>A0AAU8CS86</accession>
<evidence type="ECO:0000256" key="4">
    <source>
        <dbReference type="ARBA" id="ARBA00023054"/>
    </source>
</evidence>
<evidence type="ECO:0000256" key="2">
    <source>
        <dbReference type="ARBA" id="ARBA00009477"/>
    </source>
</evidence>
<dbReference type="Gene3D" id="6.20.50.140">
    <property type="match status" value="1"/>
</dbReference>
<dbReference type="GO" id="GO:1990961">
    <property type="term" value="P:xenobiotic detoxification by transmembrane export across the plasma membrane"/>
    <property type="evidence" value="ECO:0007669"/>
    <property type="project" value="InterPro"/>
</dbReference>
<comment type="similarity">
    <text evidence="2">Belongs to the membrane fusion protein (MFP) (TC 8.A.1) family.</text>
</comment>
<dbReference type="NCBIfam" id="TIGR01730">
    <property type="entry name" value="RND_mfp"/>
    <property type="match status" value="1"/>
</dbReference>
<dbReference type="GO" id="GO:0015562">
    <property type="term" value="F:efflux transmembrane transporter activity"/>
    <property type="evidence" value="ECO:0007669"/>
    <property type="project" value="TreeGrafter"/>
</dbReference>
<evidence type="ECO:0000256" key="6">
    <source>
        <dbReference type="SAM" id="SignalP"/>
    </source>
</evidence>
<dbReference type="InterPro" id="IPR058627">
    <property type="entry name" value="MdtA-like_C"/>
</dbReference>
<keyword evidence="4 5" id="KW-0175">Coiled coil</keyword>